<evidence type="ECO:0000259" key="1">
    <source>
        <dbReference type="PROSITE" id="PS51502"/>
    </source>
</evidence>
<dbReference type="EMBL" id="UGRU01000001">
    <property type="protein sequence ID" value="SUA46211.1"/>
    <property type="molecule type" value="Genomic_DNA"/>
</dbReference>
<dbReference type="AlphaFoldDB" id="A0A378X0N1"/>
<dbReference type="PROSITE" id="PS51502">
    <property type="entry name" value="S_R_A_B_BARREL"/>
    <property type="match status" value="1"/>
</dbReference>
<accession>A0A378X0N1</accession>
<sequence>MSRWVIRTPIGVAGPPAASGGEDLPGSVGGLGMTWDMTCADIGAAWPGRPADADAVALTRLAGARVALSGKRIKRTLLLRVRPGTAPAVVSRFEAELAAMPDHITAIGSWTLSRADHPRWTHAWEQEFADLEGLNGDYLLHPYHWTCVDRWFDPEMPGAIVDPAIAHLYRWADGPLLS</sequence>
<feature type="domain" description="Stress-response A/B barrel" evidence="1">
    <location>
        <begin position="73"/>
        <end position="169"/>
    </location>
</feature>
<dbReference type="Proteomes" id="UP000255082">
    <property type="component" value="Unassembled WGS sequence"/>
</dbReference>
<organism evidence="2 3">
    <name type="scientific">Nocardia africana</name>
    <dbReference type="NCBI Taxonomy" id="134964"/>
    <lineage>
        <taxon>Bacteria</taxon>
        <taxon>Bacillati</taxon>
        <taxon>Actinomycetota</taxon>
        <taxon>Actinomycetes</taxon>
        <taxon>Mycobacteriales</taxon>
        <taxon>Nocardiaceae</taxon>
        <taxon>Nocardia</taxon>
    </lineage>
</organism>
<dbReference type="InterPro" id="IPR013097">
    <property type="entry name" value="Dabb"/>
</dbReference>
<dbReference type="SUPFAM" id="SSF54909">
    <property type="entry name" value="Dimeric alpha+beta barrel"/>
    <property type="match status" value="1"/>
</dbReference>
<dbReference type="Pfam" id="PF07876">
    <property type="entry name" value="Dabb"/>
    <property type="match status" value="1"/>
</dbReference>
<dbReference type="OrthoDB" id="7565202at2"/>
<name>A0A378X0N1_9NOCA</name>
<evidence type="ECO:0000313" key="2">
    <source>
        <dbReference type="EMBL" id="SUA46211.1"/>
    </source>
</evidence>
<protein>
    <submittedName>
        <fullName evidence="2">Stress responsive A/B Barrel Domain</fullName>
    </submittedName>
</protein>
<reference evidence="2 3" key="1">
    <citation type="submission" date="2018-06" db="EMBL/GenBank/DDBJ databases">
        <authorList>
            <consortium name="Pathogen Informatics"/>
            <person name="Doyle S."/>
        </authorList>
    </citation>
    <scope>NUCLEOTIDE SEQUENCE [LARGE SCALE GENOMIC DNA]</scope>
    <source>
        <strain evidence="2 3">NCTC13184</strain>
    </source>
</reference>
<proteinExistence type="predicted"/>
<dbReference type="InterPro" id="IPR011008">
    <property type="entry name" value="Dimeric_a/b-barrel"/>
</dbReference>
<evidence type="ECO:0000313" key="3">
    <source>
        <dbReference type="Proteomes" id="UP000255082"/>
    </source>
</evidence>
<dbReference type="SMART" id="SM00886">
    <property type="entry name" value="Dabb"/>
    <property type="match status" value="1"/>
</dbReference>
<dbReference type="Gene3D" id="3.30.70.100">
    <property type="match status" value="1"/>
</dbReference>
<gene>
    <name evidence="2" type="ORF">NCTC13184_04736</name>
</gene>
<dbReference type="RefSeq" id="WP_062964096.1">
    <property type="nucleotide sequence ID" value="NZ_JAJFOE010000001.1"/>
</dbReference>